<feature type="coiled-coil region" evidence="1">
    <location>
        <begin position="166"/>
        <end position="196"/>
    </location>
</feature>
<evidence type="ECO:0000313" key="3">
    <source>
        <dbReference type="EMBL" id="CAI9592377.1"/>
    </source>
</evidence>
<reference evidence="3" key="1">
    <citation type="submission" date="2023-05" db="EMBL/GenBank/DDBJ databases">
        <authorList>
            <person name="Stuckert A."/>
        </authorList>
    </citation>
    <scope>NUCLEOTIDE SEQUENCE</scope>
</reference>
<dbReference type="PANTHER" id="PTHR16238">
    <property type="entry name" value="GEM-ASSOCIATED PROTEIN 8"/>
    <property type="match status" value="1"/>
</dbReference>
<dbReference type="Pfam" id="PF15348">
    <property type="entry name" value="GEMIN8"/>
    <property type="match status" value="1"/>
</dbReference>
<feature type="non-terminal residue" evidence="3">
    <location>
        <position position="1"/>
    </location>
</feature>
<evidence type="ECO:0000256" key="2">
    <source>
        <dbReference type="SAM" id="MobiDB-lite"/>
    </source>
</evidence>
<dbReference type="PANTHER" id="PTHR16238:SF7">
    <property type="entry name" value="GEM-ASSOCIATED PROTEIN 8"/>
    <property type="match status" value="1"/>
</dbReference>
<proteinExistence type="predicted"/>
<dbReference type="Proteomes" id="UP001162483">
    <property type="component" value="Unassembled WGS sequence"/>
</dbReference>
<sequence length="268" mass="31812">SEWRAGSYVAWKDFPLQFPAQCLHSGALWRFLKMHSDHSPQLASIYHQETEPWYAGRVYSRYWKHYSQAMQWLYRHKRAYRMAVASLYYPPWYLAETFQAGRYADWEGESSRPSIYTGSQKQSHRPRPCLKVSSSKDKESDMEQEVAASDSEEGGIECDMSNMEITEELRQYFAQTEKHREELKRQQQLEEEMQEQYVDAGHDFHVPTKRSTQPPSERPGERRRIEMKKLYGEDAAKIQGMETAIQLNFDRHCDKKQPKYWPIIPLKL</sequence>
<keyword evidence="4" id="KW-1185">Reference proteome</keyword>
<organism evidence="3 4">
    <name type="scientific">Staurois parvus</name>
    <dbReference type="NCBI Taxonomy" id="386267"/>
    <lineage>
        <taxon>Eukaryota</taxon>
        <taxon>Metazoa</taxon>
        <taxon>Chordata</taxon>
        <taxon>Craniata</taxon>
        <taxon>Vertebrata</taxon>
        <taxon>Euteleostomi</taxon>
        <taxon>Amphibia</taxon>
        <taxon>Batrachia</taxon>
        <taxon>Anura</taxon>
        <taxon>Neobatrachia</taxon>
        <taxon>Ranoidea</taxon>
        <taxon>Ranidae</taxon>
        <taxon>Staurois</taxon>
    </lineage>
</organism>
<evidence type="ECO:0000256" key="1">
    <source>
        <dbReference type="SAM" id="Coils"/>
    </source>
</evidence>
<dbReference type="InterPro" id="IPR034754">
    <property type="entry name" value="GEMIN8"/>
</dbReference>
<protein>
    <recommendedName>
        <fullName evidence="5">Gem-associated protein 8</fullName>
    </recommendedName>
</protein>
<evidence type="ECO:0000313" key="4">
    <source>
        <dbReference type="Proteomes" id="UP001162483"/>
    </source>
</evidence>
<evidence type="ECO:0008006" key="5">
    <source>
        <dbReference type="Google" id="ProtNLM"/>
    </source>
</evidence>
<dbReference type="EMBL" id="CATNWA010016404">
    <property type="protein sequence ID" value="CAI9592377.1"/>
    <property type="molecule type" value="Genomic_DNA"/>
</dbReference>
<comment type="caution">
    <text evidence="3">The sequence shown here is derived from an EMBL/GenBank/DDBJ whole genome shotgun (WGS) entry which is preliminary data.</text>
</comment>
<accession>A0ABN9F5S9</accession>
<feature type="region of interest" description="Disordered" evidence="2">
    <location>
        <begin position="201"/>
        <end position="221"/>
    </location>
</feature>
<keyword evidence="1" id="KW-0175">Coiled coil</keyword>
<name>A0ABN9F5S9_9NEOB</name>
<gene>
    <name evidence="3" type="ORF">SPARVUS_LOCUS11360779</name>
</gene>
<feature type="compositionally biased region" description="Acidic residues" evidence="2">
    <location>
        <begin position="142"/>
        <end position="154"/>
    </location>
</feature>
<feature type="region of interest" description="Disordered" evidence="2">
    <location>
        <begin position="113"/>
        <end position="154"/>
    </location>
</feature>